<feature type="transmembrane region" description="Helical" evidence="1">
    <location>
        <begin position="37"/>
        <end position="58"/>
    </location>
</feature>
<evidence type="ECO:0000313" key="2">
    <source>
        <dbReference type="EMBL" id="NYD92186.1"/>
    </source>
</evidence>
<keyword evidence="1" id="KW-0472">Membrane</keyword>
<keyword evidence="1" id="KW-1133">Transmembrane helix</keyword>
<evidence type="ECO:0000256" key="1">
    <source>
        <dbReference type="SAM" id="Phobius"/>
    </source>
</evidence>
<dbReference type="RefSeq" id="WP_179510567.1">
    <property type="nucleotide sequence ID" value="NZ_JACCBY010000009.1"/>
</dbReference>
<evidence type="ECO:0000313" key="3">
    <source>
        <dbReference type="Proteomes" id="UP000517753"/>
    </source>
</evidence>
<keyword evidence="1" id="KW-0812">Transmembrane</keyword>
<dbReference type="AlphaFoldDB" id="A0A7Y9FRR7"/>
<name>A0A7Y9FRR7_9SPHN</name>
<keyword evidence="3" id="KW-1185">Reference proteome</keyword>
<dbReference type="EMBL" id="JACCBY010000009">
    <property type="protein sequence ID" value="NYD92186.1"/>
    <property type="molecule type" value="Genomic_DNA"/>
</dbReference>
<sequence length="61" mass="6752">MPAMFWAAGATVLLALAAAFADRRRRLRADPDRVGFVDWRTVQMAALLATILLVSLGLHMR</sequence>
<organism evidence="2 3">
    <name type="scientific">Sphingomonas melonis</name>
    <dbReference type="NCBI Taxonomy" id="152682"/>
    <lineage>
        <taxon>Bacteria</taxon>
        <taxon>Pseudomonadati</taxon>
        <taxon>Pseudomonadota</taxon>
        <taxon>Alphaproteobacteria</taxon>
        <taxon>Sphingomonadales</taxon>
        <taxon>Sphingomonadaceae</taxon>
        <taxon>Sphingomonas</taxon>
    </lineage>
</organism>
<gene>
    <name evidence="2" type="ORF">HD841_004006</name>
</gene>
<comment type="caution">
    <text evidence="2">The sequence shown here is derived from an EMBL/GenBank/DDBJ whole genome shotgun (WGS) entry which is preliminary data.</text>
</comment>
<dbReference type="Proteomes" id="UP000517753">
    <property type="component" value="Unassembled WGS sequence"/>
</dbReference>
<proteinExistence type="predicted"/>
<accession>A0A7Y9FRR7</accession>
<reference evidence="2 3" key="1">
    <citation type="submission" date="2020-08" db="EMBL/GenBank/DDBJ databases">
        <title>The Agave Microbiome: Exploring the role of microbial communities in plant adaptations to desert environments.</title>
        <authorList>
            <person name="Partida-Martinez L.P."/>
        </authorList>
    </citation>
    <scope>NUCLEOTIDE SEQUENCE [LARGE SCALE GENOMIC DNA]</scope>
    <source>
        <strain evidence="2 3">AS2.3</strain>
    </source>
</reference>
<protein>
    <submittedName>
        <fullName evidence="2">Uncharacterized protein</fullName>
    </submittedName>
</protein>